<protein>
    <submittedName>
        <fullName evidence="1">Uncharacterized protein</fullName>
    </submittedName>
</protein>
<dbReference type="CTD" id="9819063"/>
<organism evidence="1 2">
    <name type="scientific">Caenorhabditis remanei</name>
    <name type="common">Caenorhabditis vulgaris</name>
    <dbReference type="NCBI Taxonomy" id="31234"/>
    <lineage>
        <taxon>Eukaryota</taxon>
        <taxon>Metazoa</taxon>
        <taxon>Ecdysozoa</taxon>
        <taxon>Nematoda</taxon>
        <taxon>Chromadorea</taxon>
        <taxon>Rhabditida</taxon>
        <taxon>Rhabditina</taxon>
        <taxon>Rhabditomorpha</taxon>
        <taxon>Rhabditoidea</taxon>
        <taxon>Rhabditidae</taxon>
        <taxon>Peloderinae</taxon>
        <taxon>Caenorhabditis</taxon>
    </lineage>
</organism>
<accession>A0A6A5G6D9</accession>
<dbReference type="GeneID" id="9819063"/>
<dbReference type="AlphaFoldDB" id="A0A6A5G6D9"/>
<dbReference type="KEGG" id="crq:GCK72_016818"/>
<dbReference type="Proteomes" id="UP000483820">
    <property type="component" value="Chromosome V"/>
</dbReference>
<dbReference type="RefSeq" id="XP_053580624.1">
    <property type="nucleotide sequence ID" value="XM_053731711.1"/>
</dbReference>
<evidence type="ECO:0000313" key="1">
    <source>
        <dbReference type="EMBL" id="KAF1750271.1"/>
    </source>
</evidence>
<proteinExistence type="predicted"/>
<gene>
    <name evidence="1" type="ORF">GCK72_016818</name>
</gene>
<sequence>MTSQCHQNLTYFSININDPQSLDTILNLPYETINDDVERIGRLPNNDTIALKGGNDIKRNDGITGTINFEWRFDKMNLTMVVSRIE</sequence>
<dbReference type="EMBL" id="WUAV01000005">
    <property type="protein sequence ID" value="KAF1750271.1"/>
    <property type="molecule type" value="Genomic_DNA"/>
</dbReference>
<evidence type="ECO:0000313" key="2">
    <source>
        <dbReference type="Proteomes" id="UP000483820"/>
    </source>
</evidence>
<reference evidence="1 2" key="1">
    <citation type="submission" date="2019-12" db="EMBL/GenBank/DDBJ databases">
        <title>Chromosome-level assembly of the Caenorhabditis remanei genome.</title>
        <authorList>
            <person name="Teterina A.A."/>
            <person name="Willis J.H."/>
            <person name="Phillips P.C."/>
        </authorList>
    </citation>
    <scope>NUCLEOTIDE SEQUENCE [LARGE SCALE GENOMIC DNA]</scope>
    <source>
        <strain evidence="1 2">PX506</strain>
        <tissue evidence="1">Whole organism</tissue>
    </source>
</reference>
<comment type="caution">
    <text evidence="1">The sequence shown here is derived from an EMBL/GenBank/DDBJ whole genome shotgun (WGS) entry which is preliminary data.</text>
</comment>
<name>A0A6A5G6D9_CAERE</name>